<name>A0A158M653_9BORD</name>
<dbReference type="PATRIC" id="fig|1331206.3.peg.1854"/>
<dbReference type="EMBL" id="JFZZ01000068">
    <property type="protein sequence ID" value="KAK90877.1"/>
    <property type="molecule type" value="Genomic_DNA"/>
</dbReference>
<dbReference type="GeneID" id="93118874"/>
<sequence length="374" mass="41026">MADLCLRQVGAHGQWVHGLSWFAVVGSHARALARLRARQMRASHYLLGGDRAMTAGCARVPGRGPRYSAAQQVASRYGSETFAAIVTLDQGHWLVAVQDGAVLVGGDQMFSDKTQALAALEAFDLPEIASPDAISLALQIAPLPAARLRALPPRPSRWLGGLLVALGCAVAWSAFMGEPVKPARQVASVSAERPFRPALCLGPVLGSLYRLPMRTAGWRLSGAQCSPQQQWQCQARYQPESAQALSVDFQNRVSDQWQVDFPGLDEAVLHWTAGSVCRADPQPLERRWMQALQPWRGAFSEMRIGPWADTPDGRLRLLRLAGPLRSYSLPVWEILPAHWQGLRLQVDLSQRVDARRSPLTLHLEGEIHADTSLP</sequence>
<dbReference type="GO" id="GO:0016740">
    <property type="term" value="F:transferase activity"/>
    <property type="evidence" value="ECO:0007669"/>
    <property type="project" value="UniProtKB-KW"/>
</dbReference>
<evidence type="ECO:0000313" key="2">
    <source>
        <dbReference type="Proteomes" id="UP000026682"/>
    </source>
</evidence>
<gene>
    <name evidence="1" type="ORF">L497_2386</name>
</gene>
<dbReference type="AlphaFoldDB" id="A0A158M653"/>
<accession>A0A158M653</accession>
<dbReference type="STRING" id="35814.BBB42_14960"/>
<protein>
    <submittedName>
        <fullName evidence="1">Putative N-acetyltransferase YedL</fullName>
    </submittedName>
</protein>
<organism evidence="1 2">
    <name type="scientific">Bordetella holmesii CDC-H585-BH</name>
    <dbReference type="NCBI Taxonomy" id="1331206"/>
    <lineage>
        <taxon>Bacteria</taxon>
        <taxon>Pseudomonadati</taxon>
        <taxon>Pseudomonadota</taxon>
        <taxon>Betaproteobacteria</taxon>
        <taxon>Burkholderiales</taxon>
        <taxon>Alcaligenaceae</taxon>
        <taxon>Bordetella</taxon>
    </lineage>
</organism>
<dbReference type="Proteomes" id="UP000026682">
    <property type="component" value="Unassembled WGS sequence"/>
</dbReference>
<evidence type="ECO:0000313" key="1">
    <source>
        <dbReference type="EMBL" id="KAK90877.1"/>
    </source>
</evidence>
<reference evidence="1 2" key="1">
    <citation type="submission" date="2014-03" db="EMBL/GenBank/DDBJ databases">
        <title>Genome sequence of Bordetella holmseii.</title>
        <authorList>
            <person name="Harvill E."/>
            <person name="Goodfield L.L."/>
            <person name="Ivanov Y."/>
            <person name="Meyer J.A."/>
            <person name="Newth C."/>
            <person name="Cassiday P."/>
            <person name="Tondella M.L."/>
            <person name="Liao P."/>
            <person name="Zimmerman J."/>
            <person name="Meert K."/>
            <person name="Wessel D."/>
            <person name="Berger J."/>
            <person name="Dean J.M."/>
            <person name="Holubkov R."/>
            <person name="Burr J."/>
            <person name="Liu T."/>
            <person name="Brinkac L.M."/>
            <person name="Sanka R."/>
            <person name="Kim M."/>
            <person name="Losada L."/>
        </authorList>
    </citation>
    <scope>NUCLEOTIDE SEQUENCE [LARGE SCALE GENOMIC DNA]</scope>
    <source>
        <strain evidence="1 2">CDC-H585-BH</strain>
    </source>
</reference>
<comment type="caution">
    <text evidence="1">The sequence shown here is derived from an EMBL/GenBank/DDBJ whole genome shotgun (WGS) entry which is preliminary data.</text>
</comment>
<dbReference type="RefSeq" id="WP_005015916.1">
    <property type="nucleotide sequence ID" value="NZ_JFZZ01000068.1"/>
</dbReference>
<keyword evidence="1" id="KW-0808">Transferase</keyword>
<proteinExistence type="predicted"/>